<sequence>MPNSSTFIPALPAKPTSDKARILIQLDTDPLPSVFDRVVAIDSGVQHLFSYGGVTPENVMPLVHGCIFTRGSKDLHHTAIFVGGSDVAAGEALVRAIRKHLIPAAKLSVSIMLDSNGANTTAAAAVRAASKHVNLDQTESLVLGGTGPVGQRVARLLAKQGGHVRIGSRQLDRAEAVAARIRKDIPGAKVEAVSVASSSDGPKAMEGRELVVAAGAPGAVLLPKKFRDAGKDLHLMIDLNGVPPTGIEGVELMDAGVDRDGKIAYGALGVGGTKMKIHRAAVAALFERNDATLDIDDIYDIALRVQ</sequence>
<gene>
    <name evidence="3" type="ORF">PX52LOC_00082</name>
</gene>
<dbReference type="Proteomes" id="UP000324974">
    <property type="component" value="Chromosome"/>
</dbReference>
<dbReference type="RefSeq" id="WP_149108211.1">
    <property type="nucleotide sequence ID" value="NZ_CP042425.1"/>
</dbReference>
<dbReference type="Gene3D" id="3.40.50.10280">
    <property type="entry name" value="Methylene-tetrahydromethanopterin dehydrogenase, N-terminal domain"/>
    <property type="match status" value="1"/>
</dbReference>
<evidence type="ECO:0000259" key="2">
    <source>
        <dbReference type="Pfam" id="PF09176"/>
    </source>
</evidence>
<dbReference type="CDD" id="cd01078">
    <property type="entry name" value="NAD_bind_H4MPT_DH"/>
    <property type="match status" value="1"/>
</dbReference>
<dbReference type="InterPro" id="IPR036291">
    <property type="entry name" value="NAD(P)-bd_dom_sf"/>
</dbReference>
<dbReference type="GO" id="GO:0016491">
    <property type="term" value="F:oxidoreductase activity"/>
    <property type="evidence" value="ECO:0007669"/>
    <property type="project" value="UniProtKB-KW"/>
</dbReference>
<name>A0A5C1A7T4_9BACT</name>
<dbReference type="KEGG" id="lrs:PX52LOC_00082"/>
<dbReference type="Pfam" id="PF09176">
    <property type="entry name" value="Mpt_N"/>
    <property type="match status" value="1"/>
</dbReference>
<evidence type="ECO:0000256" key="1">
    <source>
        <dbReference type="ARBA" id="ARBA00023002"/>
    </source>
</evidence>
<keyword evidence="4" id="KW-1185">Reference proteome</keyword>
<dbReference type="InterPro" id="IPR046346">
    <property type="entry name" value="Aminoacid_DH-like_N_sf"/>
</dbReference>
<protein>
    <submittedName>
        <fullName evidence="3">Bifunctional NADP-dependent methylenetetrahydromethanopterin dehydrogenase/methylenetetrahydrofolate dehydrogenase</fullName>
    </submittedName>
</protein>
<feature type="domain" description="Methylene-tetrahydromethanopterin dehydrogenase N-terminal" evidence="2">
    <location>
        <begin position="34"/>
        <end position="116"/>
    </location>
</feature>
<dbReference type="InterPro" id="IPR037089">
    <property type="entry name" value="Methyl-teptahyd_DH_N_sf"/>
</dbReference>
<organism evidence="3 4">
    <name type="scientific">Limnoglobus roseus</name>
    <dbReference type="NCBI Taxonomy" id="2598579"/>
    <lineage>
        <taxon>Bacteria</taxon>
        <taxon>Pseudomonadati</taxon>
        <taxon>Planctomycetota</taxon>
        <taxon>Planctomycetia</taxon>
        <taxon>Gemmatales</taxon>
        <taxon>Gemmataceae</taxon>
        <taxon>Limnoglobus</taxon>
    </lineage>
</organism>
<dbReference type="Gene3D" id="3.40.50.720">
    <property type="entry name" value="NAD(P)-binding Rossmann-like Domain"/>
    <property type="match status" value="1"/>
</dbReference>
<proteinExistence type="predicted"/>
<evidence type="ECO:0000313" key="4">
    <source>
        <dbReference type="Proteomes" id="UP000324974"/>
    </source>
</evidence>
<keyword evidence="1" id="KW-0560">Oxidoreductase</keyword>
<reference evidence="4" key="1">
    <citation type="submission" date="2019-08" db="EMBL/GenBank/DDBJ databases">
        <title>Limnoglobus roseus gen. nov., sp. nov., a novel freshwater planctomycete with a giant genome from the family Gemmataceae.</title>
        <authorList>
            <person name="Kulichevskaya I.S."/>
            <person name="Naumoff D.G."/>
            <person name="Miroshnikov K."/>
            <person name="Ivanova A."/>
            <person name="Philippov D.A."/>
            <person name="Hakobyan A."/>
            <person name="Rijpstra I.C."/>
            <person name="Sinninghe Damste J.S."/>
            <person name="Liesack W."/>
            <person name="Dedysh S.N."/>
        </authorList>
    </citation>
    <scope>NUCLEOTIDE SEQUENCE [LARGE SCALE GENOMIC DNA]</scope>
    <source>
        <strain evidence="4">PX52</strain>
    </source>
</reference>
<accession>A0A5C1A7T4</accession>
<evidence type="ECO:0000313" key="3">
    <source>
        <dbReference type="EMBL" id="QEL13228.1"/>
    </source>
</evidence>
<dbReference type="SUPFAM" id="SSF51735">
    <property type="entry name" value="NAD(P)-binding Rossmann-fold domains"/>
    <property type="match status" value="1"/>
</dbReference>
<dbReference type="InterPro" id="IPR015259">
    <property type="entry name" value="Methyl-teptahyd_DH_N"/>
</dbReference>
<dbReference type="OrthoDB" id="6180at2"/>
<dbReference type="EMBL" id="CP042425">
    <property type="protein sequence ID" value="QEL13228.1"/>
    <property type="molecule type" value="Genomic_DNA"/>
</dbReference>
<dbReference type="SUPFAM" id="SSF53223">
    <property type="entry name" value="Aminoacid dehydrogenase-like, N-terminal domain"/>
    <property type="match status" value="1"/>
</dbReference>
<dbReference type="InterPro" id="IPR035015">
    <property type="entry name" value="NAD-bd_H4MPT_DH"/>
</dbReference>
<dbReference type="AlphaFoldDB" id="A0A5C1A7T4"/>